<dbReference type="EMBL" id="JAAXLA010000017">
    <property type="protein sequence ID" value="NMH97968.1"/>
    <property type="molecule type" value="Genomic_DNA"/>
</dbReference>
<keyword evidence="2" id="KW-1185">Reference proteome</keyword>
<gene>
    <name evidence="1" type="ORF">HF526_11690</name>
</gene>
<sequence length="200" mass="22683">MTFPTDKWGVPSRMFGAVDDDFYGLVGRIALVAALLEDRLYVLYGQLALKPQDELATAHGSATTLDRLAGAPGTQLVGECRKLLHRFWPDYRDEAEVFLNDSASALQGRHEIVHSLWPFSKAEQVRGWRHVPPRKRQERDRPVEWTSLTAEQLPELLAELVRLVARCTSRVEGWVQLAPQRPASSRITDTGPFHCRDNRI</sequence>
<evidence type="ECO:0000313" key="1">
    <source>
        <dbReference type="EMBL" id="NMH97968.1"/>
    </source>
</evidence>
<protein>
    <submittedName>
        <fullName evidence="1">Uncharacterized protein</fullName>
    </submittedName>
</protein>
<reference evidence="1 2" key="1">
    <citation type="submission" date="2020-04" db="EMBL/GenBank/DDBJ databases">
        <authorList>
            <person name="Klaysubun C."/>
            <person name="Duangmal K."/>
            <person name="Lipun K."/>
        </authorList>
    </citation>
    <scope>NUCLEOTIDE SEQUENCE [LARGE SCALE GENOMIC DNA]</scope>
    <source>
        <strain evidence="1 2">K10HN5</strain>
    </source>
</reference>
<dbReference type="Proteomes" id="UP000820669">
    <property type="component" value="Unassembled WGS sequence"/>
</dbReference>
<proteinExistence type="predicted"/>
<accession>A0ABX1SBU3</accession>
<comment type="caution">
    <text evidence="1">The sequence shown here is derived from an EMBL/GenBank/DDBJ whole genome shotgun (WGS) entry which is preliminary data.</text>
</comment>
<name>A0ABX1SBU3_9PSEU</name>
<evidence type="ECO:0000313" key="2">
    <source>
        <dbReference type="Proteomes" id="UP000820669"/>
    </source>
</evidence>
<organism evidence="1 2">
    <name type="scientific">Pseudonocardia acidicola</name>
    <dbReference type="NCBI Taxonomy" id="2724939"/>
    <lineage>
        <taxon>Bacteria</taxon>
        <taxon>Bacillati</taxon>
        <taxon>Actinomycetota</taxon>
        <taxon>Actinomycetes</taxon>
        <taxon>Pseudonocardiales</taxon>
        <taxon>Pseudonocardiaceae</taxon>
        <taxon>Pseudonocardia</taxon>
    </lineage>
</organism>
<dbReference type="RefSeq" id="WP_169381413.1">
    <property type="nucleotide sequence ID" value="NZ_JAAXLA010000017.1"/>
</dbReference>